<protein>
    <submittedName>
        <fullName evidence="1">Uncharacterized protein</fullName>
    </submittedName>
</protein>
<comment type="caution">
    <text evidence="1">The sequence shown here is derived from an EMBL/GenBank/DDBJ whole genome shotgun (WGS) entry which is preliminary data.</text>
</comment>
<gene>
    <name evidence="1" type="ORF">Metus_1001</name>
</gene>
<dbReference type="AlphaFoldDB" id="A0A3S3VBS6"/>
<proteinExistence type="predicted"/>
<accession>A0A3S3VBS6</accession>
<evidence type="ECO:0000313" key="2">
    <source>
        <dbReference type="Proteomes" id="UP000288215"/>
    </source>
</evidence>
<evidence type="ECO:0000313" key="1">
    <source>
        <dbReference type="EMBL" id="RWX73027.1"/>
    </source>
</evidence>
<reference evidence="1 2" key="1">
    <citation type="submission" date="2018-12" db="EMBL/GenBank/DDBJ databases">
        <title>The complete genome of the methanogenic archaea of the candidate phylum Verstraetearchaeota, obtained from the metagenome of underground thermal water.</title>
        <authorList>
            <person name="Kadnikov V.V."/>
            <person name="Mardanov A.V."/>
            <person name="Beletsky A.V."/>
            <person name="Karnachuk O.V."/>
            <person name="Ravin N.V."/>
        </authorList>
    </citation>
    <scope>NUCLEOTIDE SEQUENCE [LARGE SCALE GENOMIC DNA]</scope>
    <source>
        <strain evidence="1">Ch88</strain>
    </source>
</reference>
<dbReference type="Proteomes" id="UP000288215">
    <property type="component" value="Unassembled WGS sequence"/>
</dbReference>
<sequence length="335" mass="36324">MRASAGRILSLLGLALLLLAANEAIHAALSLEGALISECGPEVQMAHVQYNAIMLQVSGAAVLGIIMNYQSDYVKKVAAKFNSGDLKRLFLGMVVAGGSVYNRCGKYCIRFYGKDYTMHQVFAGLSYELYRSSPSTIQITGRGSYMTQLYCKDAVIDIKELSPDTNARKGGTPTIEYILEGNRSIRQESMRVIMSVAGWVAPSLKRTAYGYSVSTRIGLGSSSPLPLNEEYKILAESLLLKFNSYSDSRYPETGYLMSYDPDTCSGFLSMGGFVDGSLVKKGRYAGMEKNSVLRASLAIGGKHFETPASAEKVMEAAVCNSNFDLSALLGRIMLG</sequence>
<dbReference type="EMBL" id="RXGA01000003">
    <property type="protein sequence ID" value="RWX73027.1"/>
    <property type="molecule type" value="Genomic_DNA"/>
</dbReference>
<organism evidence="1 2">
    <name type="scientific">Methanosuratincola subterraneus</name>
    <dbReference type="NCBI Taxonomy" id="2593994"/>
    <lineage>
        <taxon>Archaea</taxon>
        <taxon>Thermoproteota</taxon>
        <taxon>Methanosuratincolia</taxon>
        <taxon>Candidatus Methanomethylicales</taxon>
        <taxon>Candidatus Methanomethylicaceae</taxon>
        <taxon>Candidatus Methanosuratincola (ex Vanwonterghem et al. 2016)</taxon>
    </lineage>
</organism>
<name>A0A3S3VBS6_METS7</name>